<accession>A0A6F8YXG7</accession>
<dbReference type="PANTHER" id="PTHR30036:SF1">
    <property type="entry name" value="D-XYLOSE-BINDING PERIPLASMIC PROTEIN"/>
    <property type="match status" value="1"/>
</dbReference>
<dbReference type="EMBL" id="AP022871">
    <property type="protein sequence ID" value="BCB90541.1"/>
    <property type="molecule type" value="Genomic_DNA"/>
</dbReference>
<gene>
    <name evidence="5" type="ORF">Psuf_078540</name>
</gene>
<dbReference type="InterPro" id="IPR025997">
    <property type="entry name" value="SBP_2_dom"/>
</dbReference>
<reference evidence="5 6" key="1">
    <citation type="submission" date="2020-03" db="EMBL/GenBank/DDBJ databases">
        <title>Whole genome shotgun sequence of Phytohabitans suffuscus NBRC 105367.</title>
        <authorList>
            <person name="Komaki H."/>
            <person name="Tamura T."/>
        </authorList>
    </citation>
    <scope>NUCLEOTIDE SEQUENCE [LARGE SCALE GENOMIC DNA]</scope>
    <source>
        <strain evidence="5 6">NBRC 105367</strain>
    </source>
</reference>
<evidence type="ECO:0000259" key="4">
    <source>
        <dbReference type="Pfam" id="PF13407"/>
    </source>
</evidence>
<feature type="signal peptide" evidence="3">
    <location>
        <begin position="1"/>
        <end position="22"/>
    </location>
</feature>
<dbReference type="RefSeq" id="WP_173162906.1">
    <property type="nucleotide sequence ID" value="NZ_AP022871.1"/>
</dbReference>
<dbReference type="Gene3D" id="3.40.50.2300">
    <property type="match status" value="2"/>
</dbReference>
<evidence type="ECO:0000313" key="6">
    <source>
        <dbReference type="Proteomes" id="UP000503011"/>
    </source>
</evidence>
<dbReference type="NCBIfam" id="NF040907">
    <property type="entry name" value="ChvE"/>
    <property type="match status" value="1"/>
</dbReference>
<dbReference type="PROSITE" id="PS51257">
    <property type="entry name" value="PROKAR_LIPOPROTEIN"/>
    <property type="match status" value="1"/>
</dbReference>
<reference evidence="5 6" key="2">
    <citation type="submission" date="2020-03" db="EMBL/GenBank/DDBJ databases">
        <authorList>
            <person name="Ichikawa N."/>
            <person name="Kimura A."/>
            <person name="Kitahashi Y."/>
            <person name="Uohara A."/>
        </authorList>
    </citation>
    <scope>NUCLEOTIDE SEQUENCE [LARGE SCALE GENOMIC DNA]</scope>
    <source>
        <strain evidence="5 6">NBRC 105367</strain>
    </source>
</reference>
<dbReference type="InterPro" id="IPR049784">
    <property type="entry name" value="ChvE-like"/>
</dbReference>
<feature type="domain" description="Periplasmic binding protein" evidence="4">
    <location>
        <begin position="42"/>
        <end position="326"/>
    </location>
</feature>
<feature type="chain" id="PRO_5039279045" evidence="3">
    <location>
        <begin position="23"/>
        <end position="379"/>
    </location>
</feature>
<evidence type="ECO:0000256" key="1">
    <source>
        <dbReference type="ARBA" id="ARBA00004196"/>
    </source>
</evidence>
<dbReference type="Proteomes" id="UP000503011">
    <property type="component" value="Chromosome"/>
</dbReference>
<dbReference type="AlphaFoldDB" id="A0A6F8YXG7"/>
<dbReference type="CDD" id="cd19994">
    <property type="entry name" value="PBP1_ChvE"/>
    <property type="match status" value="1"/>
</dbReference>
<sequence length="379" mass="40214">MSRKLLAALGGAVLALSLAACGGEGAGGDTDTSGQDPKDLTIGVSMPTQTSERWIADGNSVKEKLEAKGYKVTLQYAGDDIPTQSQQVDQMITQGADVLIIAAIDGTALSGQLQAAADKKIPVIAYDRLIRDSQNVDFYVSFDNFKVGVAQASALLAGLGLQTKDGAKGDKSGPFNVELFAGSLDDNNAHFFFDGAMQTLKPFIDDGSLVVKSKQTEIEKVAILRWQQETAQKRMEDLLTSTYNDGSKVNGVLSPYDGLSRGIITALQNAGYGTAANPIPVVTGQDAEIASVKLIDDGVQSSTIFKDTRLLAEQAVVAAEAFLQEKTPQANDTKTYDNGVKVVPSYLLPVVTVFKDDIKKELVDTGYYTAEEVAAGQAK</sequence>
<proteinExistence type="predicted"/>
<keyword evidence="6" id="KW-1185">Reference proteome</keyword>
<organism evidence="5 6">
    <name type="scientific">Phytohabitans suffuscus</name>
    <dbReference type="NCBI Taxonomy" id="624315"/>
    <lineage>
        <taxon>Bacteria</taxon>
        <taxon>Bacillati</taxon>
        <taxon>Actinomycetota</taxon>
        <taxon>Actinomycetes</taxon>
        <taxon>Micromonosporales</taxon>
        <taxon>Micromonosporaceae</taxon>
    </lineage>
</organism>
<comment type="subcellular location">
    <subcellularLocation>
        <location evidence="1">Cell envelope</location>
    </subcellularLocation>
</comment>
<dbReference type="SUPFAM" id="SSF53822">
    <property type="entry name" value="Periplasmic binding protein-like I"/>
    <property type="match status" value="1"/>
</dbReference>
<evidence type="ECO:0000256" key="2">
    <source>
        <dbReference type="ARBA" id="ARBA00022729"/>
    </source>
</evidence>
<dbReference type="GO" id="GO:0030246">
    <property type="term" value="F:carbohydrate binding"/>
    <property type="evidence" value="ECO:0007669"/>
    <property type="project" value="TreeGrafter"/>
</dbReference>
<dbReference type="Pfam" id="PF13407">
    <property type="entry name" value="Peripla_BP_4"/>
    <property type="match status" value="1"/>
</dbReference>
<dbReference type="InterPro" id="IPR050555">
    <property type="entry name" value="Bact_Solute-Bind_Prot2"/>
</dbReference>
<dbReference type="PANTHER" id="PTHR30036">
    <property type="entry name" value="D-XYLOSE-BINDING PERIPLASMIC PROTEIN"/>
    <property type="match status" value="1"/>
</dbReference>
<dbReference type="GO" id="GO:0030288">
    <property type="term" value="C:outer membrane-bounded periplasmic space"/>
    <property type="evidence" value="ECO:0007669"/>
    <property type="project" value="TreeGrafter"/>
</dbReference>
<keyword evidence="2 3" id="KW-0732">Signal</keyword>
<dbReference type="InterPro" id="IPR028082">
    <property type="entry name" value="Peripla_BP_I"/>
</dbReference>
<dbReference type="KEGG" id="psuu:Psuf_078540"/>
<evidence type="ECO:0000313" key="5">
    <source>
        <dbReference type="EMBL" id="BCB90541.1"/>
    </source>
</evidence>
<protein>
    <submittedName>
        <fullName evidence="5">Sugar ABC transporter substrate-binding protein</fullName>
    </submittedName>
</protein>
<name>A0A6F8YXG7_9ACTN</name>
<evidence type="ECO:0000256" key="3">
    <source>
        <dbReference type="SAM" id="SignalP"/>
    </source>
</evidence>